<dbReference type="EMBL" id="CP018632">
    <property type="protein sequence ID" value="ASJ73276.1"/>
    <property type="molecule type" value="Genomic_DNA"/>
</dbReference>
<feature type="transmembrane region" description="Helical" evidence="1">
    <location>
        <begin position="207"/>
        <end position="224"/>
    </location>
</feature>
<dbReference type="RefSeq" id="WP_088918495.1">
    <property type="nucleotide sequence ID" value="NZ_CP018632.1"/>
</dbReference>
<name>A0A2Z2NPB4_9GAMM</name>
<feature type="transmembrane region" description="Helical" evidence="1">
    <location>
        <begin position="174"/>
        <end position="195"/>
    </location>
</feature>
<feature type="transmembrane region" description="Helical" evidence="1">
    <location>
        <begin position="391"/>
        <end position="409"/>
    </location>
</feature>
<feature type="transmembrane region" description="Helical" evidence="1">
    <location>
        <begin position="55"/>
        <end position="75"/>
    </location>
</feature>
<dbReference type="AlphaFoldDB" id="A0A2Z2NPB4"/>
<gene>
    <name evidence="3" type="ORF">IMCC3135_15970</name>
</gene>
<dbReference type="PANTHER" id="PTHR35342">
    <property type="entry name" value="TRICARBOXYLIC TRANSPORT PROTEIN"/>
    <property type="match status" value="1"/>
</dbReference>
<dbReference type="OrthoDB" id="9781349at2"/>
<keyword evidence="1" id="KW-0812">Transmembrane</keyword>
<reference evidence="3 4" key="1">
    <citation type="submission" date="2016-12" db="EMBL/GenBank/DDBJ databases">
        <authorList>
            <person name="Song W.-J."/>
            <person name="Kurnit D.M."/>
        </authorList>
    </citation>
    <scope>NUCLEOTIDE SEQUENCE [LARGE SCALE GENOMIC DNA]</scope>
    <source>
        <strain evidence="3 4">IMCC3135</strain>
    </source>
</reference>
<feature type="domain" description="DUF112" evidence="2">
    <location>
        <begin position="24"/>
        <end position="443"/>
    </location>
</feature>
<feature type="transmembrane region" description="Helical" evidence="1">
    <location>
        <begin position="416"/>
        <end position="434"/>
    </location>
</feature>
<feature type="transmembrane region" description="Helical" evidence="1">
    <location>
        <begin position="359"/>
        <end position="385"/>
    </location>
</feature>
<feature type="transmembrane region" description="Helical" evidence="1">
    <location>
        <begin position="474"/>
        <end position="494"/>
    </location>
</feature>
<dbReference type="InterPro" id="IPR002823">
    <property type="entry name" value="DUF112_TM"/>
</dbReference>
<sequence length="510" mass="53572">MELLNTFVGNMSIGLHEAVTISNLWYCFVGVTLGCLVGVLPGLGSLIAISLLLPITYHLPASGALIMLAGVYFGADYGGGTCSILLGVPGHPAAAVDVLDGYPMAKQGRGGVALFMKCIASFWGSTVGIVLLMLFAPILADAALAFGPAEYCALMLLGLVAASTVGQGSPVKGVAMMVLGLILSIVGTDVSSGSLRFTFDVLELEDGLGLIPIAMGLFAIAEVVKNAGQNAVANVAQKFSMRDQLPTREDWRRSIGPMLRGSGLGAFFGALPGTSGGMATFLSYAMEKRISKHPEEFGKGAIEGLAGPEACNNAGVGTAFVPTLTLGIPGDAIMALMLAALIIQGIQPGPEVVTGHPELFWGLIVSFWIGNIILVVLNIPLIGLWVRLLQIPYPIMFPGILLFTCIGVFSTHNNVFDIWSLIAFGAIGVTMMQLRLEPVPLLLGYILGGPFEEYFRRTLLLSKGDAGVFLERPISATALGVAAFLLAWSVWSYVKAGRKNAEVQQDPKAA</sequence>
<evidence type="ECO:0000259" key="2">
    <source>
        <dbReference type="Pfam" id="PF01970"/>
    </source>
</evidence>
<keyword evidence="1" id="KW-1133">Transmembrane helix</keyword>
<proteinExistence type="predicted"/>
<dbReference type="KEGG" id="gai:IMCC3135_15970"/>
<keyword evidence="4" id="KW-1185">Reference proteome</keyword>
<evidence type="ECO:0000313" key="3">
    <source>
        <dbReference type="EMBL" id="ASJ73276.1"/>
    </source>
</evidence>
<accession>A0A2Z2NPB4</accession>
<evidence type="ECO:0000256" key="1">
    <source>
        <dbReference type="SAM" id="Phobius"/>
    </source>
</evidence>
<feature type="transmembrane region" description="Helical" evidence="1">
    <location>
        <begin position="262"/>
        <end position="286"/>
    </location>
</feature>
<feature type="transmembrane region" description="Helical" evidence="1">
    <location>
        <begin position="142"/>
        <end position="162"/>
    </location>
</feature>
<dbReference type="Pfam" id="PF01970">
    <property type="entry name" value="TctA"/>
    <property type="match status" value="1"/>
</dbReference>
<protein>
    <recommendedName>
        <fullName evidence="2">DUF112 domain-containing protein</fullName>
    </recommendedName>
</protein>
<keyword evidence="1" id="KW-0472">Membrane</keyword>
<dbReference type="PANTHER" id="PTHR35342:SF5">
    <property type="entry name" value="TRICARBOXYLIC TRANSPORT PROTEIN"/>
    <property type="match status" value="1"/>
</dbReference>
<feature type="transmembrane region" description="Helical" evidence="1">
    <location>
        <begin position="114"/>
        <end position="136"/>
    </location>
</feature>
<organism evidence="3 4">
    <name type="scientific">Granulosicoccus antarcticus IMCC3135</name>
    <dbReference type="NCBI Taxonomy" id="1192854"/>
    <lineage>
        <taxon>Bacteria</taxon>
        <taxon>Pseudomonadati</taxon>
        <taxon>Pseudomonadota</taxon>
        <taxon>Gammaproteobacteria</taxon>
        <taxon>Chromatiales</taxon>
        <taxon>Granulosicoccaceae</taxon>
        <taxon>Granulosicoccus</taxon>
    </lineage>
</organism>
<feature type="transmembrane region" description="Helical" evidence="1">
    <location>
        <begin position="326"/>
        <end position="347"/>
    </location>
</feature>
<feature type="transmembrane region" description="Helical" evidence="1">
    <location>
        <begin position="24"/>
        <end position="49"/>
    </location>
</feature>
<dbReference type="Proteomes" id="UP000250079">
    <property type="component" value="Chromosome"/>
</dbReference>
<evidence type="ECO:0000313" key="4">
    <source>
        <dbReference type="Proteomes" id="UP000250079"/>
    </source>
</evidence>